<dbReference type="Proteomes" id="UP000001307">
    <property type="component" value="Unassembled WGS sequence"/>
</dbReference>
<evidence type="ECO:0000313" key="3">
    <source>
        <dbReference type="Proteomes" id="UP000001307"/>
    </source>
</evidence>
<proteinExistence type="predicted"/>
<feature type="compositionally biased region" description="Basic and acidic residues" evidence="1">
    <location>
        <begin position="33"/>
        <end position="42"/>
    </location>
</feature>
<organism evidence="2">
    <name type="scientific">Oikopleura dioica</name>
    <name type="common">Tunicate</name>
    <dbReference type="NCBI Taxonomy" id="34765"/>
    <lineage>
        <taxon>Eukaryota</taxon>
        <taxon>Metazoa</taxon>
        <taxon>Chordata</taxon>
        <taxon>Tunicata</taxon>
        <taxon>Appendicularia</taxon>
        <taxon>Copelata</taxon>
        <taxon>Oikopleuridae</taxon>
        <taxon>Oikopleura</taxon>
    </lineage>
</organism>
<evidence type="ECO:0000313" key="2">
    <source>
        <dbReference type="EMBL" id="CBY09199.1"/>
    </source>
</evidence>
<accession>E4XC74</accession>
<dbReference type="AlphaFoldDB" id="E4XC74"/>
<feature type="compositionally biased region" description="Basic and acidic residues" evidence="1">
    <location>
        <begin position="103"/>
        <end position="117"/>
    </location>
</feature>
<sequence>METISSEDQDCIIQESSIQTFKGGSRSIGSYWRIDRSKDKAKGRGRAKTLPMQDLQSARVRRTEKTTSGRKSKSKVTKTGQQRRDSTPYNDSSFKKNVFNKPSDSDHPINELNKEFFKMGNPSSVPSSENPQSTIVIPDDGDEQVTIQVRVPYEAFRLYREGTYNICILPKNQRHLRQYSKAVPKGYSTFQKGKPFQLRWVNNKLHDSYPPAVDETGKVAIIAELCDESNDSAQAQAGHEQEFFIMEDDNAPYYFSHSVQQGCKTGQETQIAADSYDDRDLAAPYLPPNYHSFYNNYMTSQALENPEYWEVNKHQPESQHALFKYPHTAPTSTTQCTAYQMPSTSTPCFSAPRNQRALRDPSTSREGVNIFRCPPLPTRLHSQPSMSHQLHHHHQRQHILPMRLSQQASSSLQIHYEEPSEQQEQPQNIQIDEMETFELHPIDNHALTSSNDQETHLLTMIDVKNDDQQNNNQNQFHDNRGFVSHQVVTSQVQHQHAGNLGISFAGQQFQNQLNTSQRIQLPELQRNELSPIMQQHLQMSQQHVPHVSLQHSHQHNQLMQMAQIQQPQINPQNQTGNKGGLIECALR</sequence>
<protein>
    <submittedName>
        <fullName evidence="2">Uncharacterized protein</fullName>
    </submittedName>
</protein>
<keyword evidence="3" id="KW-1185">Reference proteome</keyword>
<feature type="region of interest" description="Disordered" evidence="1">
    <location>
        <begin position="23"/>
        <end position="138"/>
    </location>
</feature>
<feature type="compositionally biased region" description="Polar residues" evidence="1">
    <location>
        <begin position="121"/>
        <end position="135"/>
    </location>
</feature>
<name>E4XC74_OIKDI</name>
<dbReference type="EMBL" id="FN653035">
    <property type="protein sequence ID" value="CBY09199.1"/>
    <property type="molecule type" value="Genomic_DNA"/>
</dbReference>
<feature type="region of interest" description="Disordered" evidence="1">
    <location>
        <begin position="344"/>
        <end position="369"/>
    </location>
</feature>
<reference evidence="2" key="1">
    <citation type="journal article" date="2010" name="Science">
        <title>Plasticity of animal genome architecture unmasked by rapid evolution of a pelagic tunicate.</title>
        <authorList>
            <person name="Denoeud F."/>
            <person name="Henriet S."/>
            <person name="Mungpakdee S."/>
            <person name="Aury J.M."/>
            <person name="Da Silva C."/>
            <person name="Brinkmann H."/>
            <person name="Mikhaleva J."/>
            <person name="Olsen L.C."/>
            <person name="Jubin C."/>
            <person name="Canestro C."/>
            <person name="Bouquet J.M."/>
            <person name="Danks G."/>
            <person name="Poulain J."/>
            <person name="Campsteijn C."/>
            <person name="Adamski M."/>
            <person name="Cross I."/>
            <person name="Yadetie F."/>
            <person name="Muffato M."/>
            <person name="Louis A."/>
            <person name="Butcher S."/>
            <person name="Tsagkogeorga G."/>
            <person name="Konrad A."/>
            <person name="Singh S."/>
            <person name="Jensen M.F."/>
            <person name="Cong E.H."/>
            <person name="Eikeseth-Otteraa H."/>
            <person name="Noel B."/>
            <person name="Anthouard V."/>
            <person name="Porcel B.M."/>
            <person name="Kachouri-Lafond R."/>
            <person name="Nishino A."/>
            <person name="Ugolini M."/>
            <person name="Chourrout P."/>
            <person name="Nishida H."/>
            <person name="Aasland R."/>
            <person name="Huzurbazar S."/>
            <person name="Westhof E."/>
            <person name="Delsuc F."/>
            <person name="Lehrach H."/>
            <person name="Reinhardt R."/>
            <person name="Weissenbach J."/>
            <person name="Roy S.W."/>
            <person name="Artiguenave F."/>
            <person name="Postlethwait J.H."/>
            <person name="Manak J.R."/>
            <person name="Thompson E.M."/>
            <person name="Jaillon O."/>
            <person name="Du Pasquier L."/>
            <person name="Boudinot P."/>
            <person name="Liberles D.A."/>
            <person name="Volff J.N."/>
            <person name="Philippe H."/>
            <person name="Lenhard B."/>
            <person name="Roest Crollius H."/>
            <person name="Wincker P."/>
            <person name="Chourrout D."/>
        </authorList>
    </citation>
    <scope>NUCLEOTIDE SEQUENCE [LARGE SCALE GENOMIC DNA]</scope>
</reference>
<gene>
    <name evidence="2" type="ORF">GSOID_T00007728001</name>
</gene>
<evidence type="ECO:0000256" key="1">
    <source>
        <dbReference type="SAM" id="MobiDB-lite"/>
    </source>
</evidence>
<dbReference type="InParanoid" id="E4XC74"/>